<keyword evidence="1 2" id="KW-0597">Phosphoprotein</keyword>
<evidence type="ECO:0000313" key="5">
    <source>
        <dbReference type="Proteomes" id="UP000819052"/>
    </source>
</evidence>
<dbReference type="InterPro" id="IPR050595">
    <property type="entry name" value="Bact_response_regulator"/>
</dbReference>
<dbReference type="InterPro" id="IPR011006">
    <property type="entry name" value="CheY-like_superfamily"/>
</dbReference>
<feature type="modified residue" description="4-aspartylphosphate" evidence="2">
    <location>
        <position position="58"/>
    </location>
</feature>
<evidence type="ECO:0000259" key="3">
    <source>
        <dbReference type="PROSITE" id="PS50110"/>
    </source>
</evidence>
<dbReference type="PANTHER" id="PTHR44591">
    <property type="entry name" value="STRESS RESPONSE REGULATOR PROTEIN 1"/>
    <property type="match status" value="1"/>
</dbReference>
<dbReference type="RefSeq" id="WP_167075077.1">
    <property type="nucleotide sequence ID" value="NZ_VVIW01000002.1"/>
</dbReference>
<gene>
    <name evidence="4" type="ORF">F1609_04400</name>
</gene>
<organism evidence="4 5">
    <name type="scientific">Massilia aquatica</name>
    <dbReference type="NCBI Taxonomy" id="2609000"/>
    <lineage>
        <taxon>Bacteria</taxon>
        <taxon>Pseudomonadati</taxon>
        <taxon>Pseudomonadota</taxon>
        <taxon>Betaproteobacteria</taxon>
        <taxon>Burkholderiales</taxon>
        <taxon>Oxalobacteraceae</taxon>
        <taxon>Telluria group</taxon>
        <taxon>Massilia</taxon>
    </lineage>
</organism>
<dbReference type="CDD" id="cd17580">
    <property type="entry name" value="REC_2_DhkD-like"/>
    <property type="match status" value="1"/>
</dbReference>
<dbReference type="InterPro" id="IPR001789">
    <property type="entry name" value="Sig_transdc_resp-reg_receiver"/>
</dbReference>
<dbReference type="Proteomes" id="UP000819052">
    <property type="component" value="Unassembled WGS sequence"/>
</dbReference>
<evidence type="ECO:0000256" key="1">
    <source>
        <dbReference type="ARBA" id="ARBA00022553"/>
    </source>
</evidence>
<comment type="caution">
    <text evidence="4">The sequence shown here is derived from an EMBL/GenBank/DDBJ whole genome shotgun (WGS) entry which is preliminary data.</text>
</comment>
<dbReference type="Pfam" id="PF00072">
    <property type="entry name" value="Response_reg"/>
    <property type="match status" value="1"/>
</dbReference>
<reference evidence="4 5" key="1">
    <citation type="submission" date="2019-09" db="EMBL/GenBank/DDBJ databases">
        <title>Taxonomy of Antarctic Massilia spp.: description of Massilia rubra sp. nov., Massilia aquatica sp. nov., Massilia mucilaginosa sp. nov., Massilia frigida sp. nov. isolated from streams, lakes and regoliths.</title>
        <authorList>
            <person name="Holochova P."/>
            <person name="Sedlacek I."/>
            <person name="Kralova S."/>
            <person name="Maslanova I."/>
            <person name="Busse H.-J."/>
            <person name="Stankova E."/>
            <person name="Vrbovska V."/>
            <person name="Kovarovic V."/>
            <person name="Bartak M."/>
            <person name="Svec P."/>
            <person name="Pantucek R."/>
        </authorList>
    </citation>
    <scope>NUCLEOTIDE SEQUENCE [LARGE SCALE GENOMIC DNA]</scope>
    <source>
        <strain evidence="4 5">CCM 8693</strain>
    </source>
</reference>
<proteinExistence type="predicted"/>
<name>A0ABX0LX73_9BURK</name>
<feature type="domain" description="Response regulatory" evidence="3">
    <location>
        <begin position="9"/>
        <end position="125"/>
    </location>
</feature>
<protein>
    <submittedName>
        <fullName evidence="4">Response regulator</fullName>
    </submittedName>
</protein>
<keyword evidence="5" id="KW-1185">Reference proteome</keyword>
<evidence type="ECO:0000256" key="2">
    <source>
        <dbReference type="PROSITE-ProRule" id="PRU00169"/>
    </source>
</evidence>
<sequence length="132" mass="14256">MAQQNPLKRVLVVDDNREAADILAEMLGLCGYEAMPAYDGASALEVAHRFQPDAILLDIGMPGMDGLTVAATLRGQAKFKQTRVVALTAWGDPHMRERTRRAGFDTHVVKPAALETIVMALAGSRIAELAQV</sequence>
<dbReference type="SUPFAM" id="SSF52172">
    <property type="entry name" value="CheY-like"/>
    <property type="match status" value="1"/>
</dbReference>
<accession>A0ABX0LX73</accession>
<dbReference type="Gene3D" id="3.40.50.2300">
    <property type="match status" value="1"/>
</dbReference>
<dbReference type="PROSITE" id="PS50110">
    <property type="entry name" value="RESPONSE_REGULATORY"/>
    <property type="match status" value="1"/>
</dbReference>
<dbReference type="PANTHER" id="PTHR44591:SF3">
    <property type="entry name" value="RESPONSE REGULATORY DOMAIN-CONTAINING PROTEIN"/>
    <property type="match status" value="1"/>
</dbReference>
<evidence type="ECO:0000313" key="4">
    <source>
        <dbReference type="EMBL" id="NHZ39410.1"/>
    </source>
</evidence>
<dbReference type="EMBL" id="VVIW01000002">
    <property type="protein sequence ID" value="NHZ39410.1"/>
    <property type="molecule type" value="Genomic_DNA"/>
</dbReference>
<dbReference type="SMART" id="SM00448">
    <property type="entry name" value="REC"/>
    <property type="match status" value="1"/>
</dbReference>